<name>A0A9P3UTP7_9MYCO</name>
<feature type="compositionally biased region" description="Low complexity" evidence="1">
    <location>
        <begin position="41"/>
        <end position="60"/>
    </location>
</feature>
<feature type="region of interest" description="Disordered" evidence="1">
    <location>
        <begin position="27"/>
        <end position="82"/>
    </location>
</feature>
<feature type="compositionally biased region" description="Polar residues" evidence="1">
    <location>
        <begin position="64"/>
        <end position="73"/>
    </location>
</feature>
<evidence type="ECO:0000256" key="2">
    <source>
        <dbReference type="SAM" id="SignalP"/>
    </source>
</evidence>
<evidence type="ECO:0000313" key="5">
    <source>
        <dbReference type="Proteomes" id="UP001064782"/>
    </source>
</evidence>
<comment type="caution">
    <text evidence="4">The sequence shown here is derived from an EMBL/GenBank/DDBJ whole genome shotgun (WGS) entry which is preliminary data.</text>
</comment>
<gene>
    <name evidence="4" type="ORF">Mkiyose1413_16730</name>
    <name evidence="3" type="ORF">SRL2020028_10540</name>
</gene>
<evidence type="ECO:0000313" key="3">
    <source>
        <dbReference type="EMBL" id="GLB81798.1"/>
    </source>
</evidence>
<dbReference type="AlphaFoldDB" id="A0A9P3UTP7"/>
<feature type="signal peptide" evidence="2">
    <location>
        <begin position="1"/>
        <end position="32"/>
    </location>
</feature>
<sequence length="120" mass="12168">MIIPGQGRRALLGGLVVAGAIPILAGAPTATADPENPSPTPSSEQQPAPSSEQQQPGAPGLPSLPNNPTTGRPQTGDLADKNCWVVDGVPRWNAPGTAPAPIGPGQTAMPCYYVYGLTPH</sequence>
<organism evidence="4 5">
    <name type="scientific">Mycobacterium kiyosense</name>
    <dbReference type="NCBI Taxonomy" id="2871094"/>
    <lineage>
        <taxon>Bacteria</taxon>
        <taxon>Bacillati</taxon>
        <taxon>Actinomycetota</taxon>
        <taxon>Actinomycetes</taxon>
        <taxon>Mycobacteriales</taxon>
        <taxon>Mycobacteriaceae</taxon>
        <taxon>Mycobacterium</taxon>
    </lineage>
</organism>
<proteinExistence type="predicted"/>
<protein>
    <submittedName>
        <fullName evidence="4">Uncharacterized protein</fullName>
    </submittedName>
</protein>
<evidence type="ECO:0000313" key="4">
    <source>
        <dbReference type="EMBL" id="GLD29790.1"/>
    </source>
</evidence>
<evidence type="ECO:0000256" key="1">
    <source>
        <dbReference type="SAM" id="MobiDB-lite"/>
    </source>
</evidence>
<reference evidence="4" key="1">
    <citation type="submission" date="2022-08" db="EMBL/GenBank/DDBJ databases">
        <title>Mycobacterium kiyosense sp. nov., scotochromogenic slow-glowing species isolated from respiratory specimens.</title>
        <authorList>
            <person name="Fukano H."/>
            <person name="Kazumi Y."/>
            <person name="Sakagami N."/>
            <person name="Ato M."/>
            <person name="Mitarai S."/>
            <person name="Hoshino Y."/>
        </authorList>
    </citation>
    <scope>NUCLEOTIDE SEQUENCE</scope>
    <source>
        <strain evidence="4">1413</strain>
        <strain evidence="3">SRL2020-028</strain>
    </source>
</reference>
<dbReference type="EMBL" id="BRZI01000008">
    <property type="protein sequence ID" value="GLD29790.1"/>
    <property type="molecule type" value="Genomic_DNA"/>
</dbReference>
<feature type="chain" id="PRO_5040501336" evidence="2">
    <location>
        <begin position="33"/>
        <end position="120"/>
    </location>
</feature>
<dbReference type="Proteomes" id="UP001064782">
    <property type="component" value="Unassembled WGS sequence"/>
</dbReference>
<keyword evidence="5" id="KW-1185">Reference proteome</keyword>
<keyword evidence="2" id="KW-0732">Signal</keyword>
<accession>A0A9P3UTP7</accession>
<dbReference type="EMBL" id="BRXE01000006">
    <property type="protein sequence ID" value="GLB81798.1"/>
    <property type="molecule type" value="Genomic_DNA"/>
</dbReference>
<dbReference type="Proteomes" id="UP001165663">
    <property type="component" value="Unassembled WGS sequence"/>
</dbReference>